<evidence type="ECO:0000259" key="1">
    <source>
        <dbReference type="Pfam" id="PF22790"/>
    </source>
</evidence>
<dbReference type="InterPro" id="IPR054467">
    <property type="entry name" value="YkoP-like_dom"/>
</dbReference>
<reference evidence="2 3" key="1">
    <citation type="submission" date="2014-03" db="EMBL/GenBank/DDBJ databases">
        <authorList>
            <person name="Urmite Genomes U."/>
        </authorList>
    </citation>
    <scope>NUCLEOTIDE SEQUENCE [LARGE SCALE GENOMIC DNA]</scope>
    <source>
        <strain evidence="2 3">Vm-5</strain>
    </source>
</reference>
<dbReference type="Pfam" id="PF22790">
    <property type="entry name" value="YkoP"/>
    <property type="match status" value="1"/>
</dbReference>
<name>A0A024Q9V2_9BACI</name>
<gene>
    <name evidence="2" type="ORF">BN990_01313</name>
</gene>
<proteinExistence type="predicted"/>
<organism evidence="2 3">
    <name type="scientific">Virgibacillus massiliensis</name>
    <dbReference type="NCBI Taxonomy" id="1462526"/>
    <lineage>
        <taxon>Bacteria</taxon>
        <taxon>Bacillati</taxon>
        <taxon>Bacillota</taxon>
        <taxon>Bacilli</taxon>
        <taxon>Bacillales</taxon>
        <taxon>Bacillaceae</taxon>
        <taxon>Virgibacillus</taxon>
    </lineage>
</organism>
<accession>A0A024Q9V2</accession>
<dbReference type="EMBL" id="CCDP010000001">
    <property type="protein sequence ID" value="CDQ39032.1"/>
    <property type="molecule type" value="Genomic_DNA"/>
</dbReference>
<protein>
    <recommendedName>
        <fullName evidence="1">YkoP-like domain-containing protein</fullName>
    </recommendedName>
</protein>
<evidence type="ECO:0000313" key="3">
    <source>
        <dbReference type="Proteomes" id="UP000028875"/>
    </source>
</evidence>
<evidence type="ECO:0000313" key="2">
    <source>
        <dbReference type="EMBL" id="CDQ39032.1"/>
    </source>
</evidence>
<comment type="caution">
    <text evidence="2">The sequence shown here is derived from an EMBL/GenBank/DDBJ whole genome shotgun (WGS) entry which is preliminary data.</text>
</comment>
<feature type="domain" description="YkoP-like" evidence="1">
    <location>
        <begin position="4"/>
        <end position="178"/>
    </location>
</feature>
<dbReference type="RefSeq" id="WP_021289077.1">
    <property type="nucleotide sequence ID" value="NZ_BNER01000003.1"/>
</dbReference>
<reference evidence="3" key="2">
    <citation type="submission" date="2014-05" db="EMBL/GenBank/DDBJ databases">
        <title>Draft genome sequence of Virgibacillus massiliensis Vm-5.</title>
        <authorList>
            <person name="Khelaifia S."/>
            <person name="Croce O."/>
            <person name="Lagier J.C."/>
            <person name="Raoult D."/>
        </authorList>
    </citation>
    <scope>NUCLEOTIDE SEQUENCE [LARGE SCALE GENOMIC DNA]</scope>
    <source>
        <strain evidence="3">Vm-5</strain>
    </source>
</reference>
<dbReference type="AlphaFoldDB" id="A0A024Q9V2"/>
<sequence>MPMREYLLGFWGSVDPIYFACTRLRYVADTNQQKTLLRVRLTKYKGARIVLSDGTIIEKNDVLVKIHLHNVKLIKELSTIPNEMKRAVFIYHSIKQAMPNLAMFLQSHPSSRQIKGIIGITSLCRGAERLGFEKSALCNRYYRMYKKATLLPINLLASNKGIEPVYLFMSKNKLLNKYGTNTK</sequence>
<dbReference type="Proteomes" id="UP000028875">
    <property type="component" value="Unassembled WGS sequence"/>
</dbReference>
<keyword evidence="3" id="KW-1185">Reference proteome</keyword>
<dbReference type="STRING" id="1462526.BN990_01313"/>
<dbReference type="eggNOG" id="COG0726">
    <property type="taxonomic scope" value="Bacteria"/>
</dbReference>